<dbReference type="InterPro" id="IPR050189">
    <property type="entry name" value="MFS_Efflux_Transporters"/>
</dbReference>
<dbReference type="STRING" id="1427518.XSR1_390029"/>
<dbReference type="CDD" id="cd17324">
    <property type="entry name" value="MFS_NepI_like"/>
    <property type="match status" value="1"/>
</dbReference>
<dbReference type="Proteomes" id="UP000019202">
    <property type="component" value="Unassembled WGS sequence"/>
</dbReference>
<dbReference type="GO" id="GO:0005886">
    <property type="term" value="C:plasma membrane"/>
    <property type="evidence" value="ECO:0007669"/>
    <property type="project" value="UniProtKB-SubCell"/>
</dbReference>
<evidence type="ECO:0000256" key="1">
    <source>
        <dbReference type="ARBA" id="ARBA00004651"/>
    </source>
</evidence>
<feature type="transmembrane region" description="Helical" evidence="6">
    <location>
        <begin position="127"/>
        <end position="150"/>
    </location>
</feature>
<evidence type="ECO:0000313" key="9">
    <source>
        <dbReference type="Proteomes" id="UP000019202"/>
    </source>
</evidence>
<accession>W1J1L7</accession>
<feature type="domain" description="Major facilitator superfamily (MFS) profile" evidence="7">
    <location>
        <begin position="1"/>
        <end position="304"/>
    </location>
</feature>
<dbReference type="Pfam" id="PF07690">
    <property type="entry name" value="MFS_1"/>
    <property type="match status" value="1"/>
</dbReference>
<feature type="transmembrane region" description="Helical" evidence="6">
    <location>
        <begin position="216"/>
        <end position="235"/>
    </location>
</feature>
<comment type="caution">
    <text evidence="8">The sequence shown here is derived from an EMBL/GenBank/DDBJ whole genome shotgun (WGS) entry which is preliminary data.</text>
</comment>
<comment type="subcellular location">
    <subcellularLocation>
        <location evidence="1">Cell membrane</location>
        <topology evidence="1">Multi-pass membrane protein</topology>
    </subcellularLocation>
</comment>
<keyword evidence="5 6" id="KW-0472">Membrane</keyword>
<evidence type="ECO:0000313" key="8">
    <source>
        <dbReference type="EMBL" id="CDL83938.1"/>
    </source>
</evidence>
<dbReference type="AlphaFoldDB" id="W1J1L7"/>
<keyword evidence="9" id="KW-1185">Reference proteome</keyword>
<dbReference type="PROSITE" id="PS50850">
    <property type="entry name" value="MFS"/>
    <property type="match status" value="1"/>
</dbReference>
<organism evidence="8 9">
    <name type="scientific">Xenorhabdus szentirmaii DSM 16338</name>
    <dbReference type="NCBI Taxonomy" id="1427518"/>
    <lineage>
        <taxon>Bacteria</taxon>
        <taxon>Pseudomonadati</taxon>
        <taxon>Pseudomonadota</taxon>
        <taxon>Gammaproteobacteria</taxon>
        <taxon>Enterobacterales</taxon>
        <taxon>Morganellaceae</taxon>
        <taxon>Xenorhabdus</taxon>
    </lineage>
</organism>
<dbReference type="Gene3D" id="1.20.1250.20">
    <property type="entry name" value="MFS general substrate transporter like domains"/>
    <property type="match status" value="2"/>
</dbReference>
<evidence type="ECO:0000256" key="3">
    <source>
        <dbReference type="ARBA" id="ARBA00022692"/>
    </source>
</evidence>
<sequence length="316" mass="34111">MSFLSQLKCLERWQIHIPCWWLQGSLQGAVAGAFFGVALAICIEPVSDQQRGWAISVVLAGIMVGTILGLPMANLIGIYAGWRKSFWTTSVLATIAGIISTFYIPIIPKPPVMSLRAELSHLKNLKLWRVFSTSLLIIGATFAAFTYFTPILKEVSGYSDDMIASPFILYGSATIIGNAVVGKLSERYPIIILTIGLISLTVFLLPFGLFADKKPLAALSLIGIGSVGVTMNPAMVARVMRTANGRPLVNTVHTSVITLGVVIGSFLGGLSISLGWGLKSPLWIGGCMALIGLMTLLPDFRHYIKNRDKENAVITE</sequence>
<keyword evidence="2" id="KW-1003">Cell membrane</keyword>
<dbReference type="PANTHER" id="PTHR43124:SF8">
    <property type="entry name" value="INNER MEMBRANE TRANSPORT PROTEIN YDHP"/>
    <property type="match status" value="1"/>
</dbReference>
<evidence type="ECO:0000256" key="2">
    <source>
        <dbReference type="ARBA" id="ARBA00022475"/>
    </source>
</evidence>
<evidence type="ECO:0000256" key="5">
    <source>
        <dbReference type="ARBA" id="ARBA00023136"/>
    </source>
</evidence>
<feature type="transmembrane region" description="Helical" evidence="6">
    <location>
        <begin position="282"/>
        <end position="300"/>
    </location>
</feature>
<feature type="transmembrane region" description="Helical" evidence="6">
    <location>
        <begin position="256"/>
        <end position="276"/>
    </location>
</feature>
<feature type="transmembrane region" description="Helical" evidence="6">
    <location>
        <begin position="162"/>
        <end position="181"/>
    </location>
</feature>
<evidence type="ECO:0000256" key="4">
    <source>
        <dbReference type="ARBA" id="ARBA00022989"/>
    </source>
</evidence>
<dbReference type="InterPro" id="IPR011701">
    <property type="entry name" value="MFS"/>
</dbReference>
<evidence type="ECO:0000259" key="7">
    <source>
        <dbReference type="PROSITE" id="PS50850"/>
    </source>
</evidence>
<dbReference type="SUPFAM" id="SSF103473">
    <property type="entry name" value="MFS general substrate transporter"/>
    <property type="match status" value="1"/>
</dbReference>
<name>W1J1L7_9GAMM</name>
<feature type="transmembrane region" description="Helical" evidence="6">
    <location>
        <begin position="86"/>
        <end position="106"/>
    </location>
</feature>
<keyword evidence="3 6" id="KW-0812">Transmembrane</keyword>
<dbReference type="PANTHER" id="PTHR43124">
    <property type="entry name" value="PURINE EFFLUX PUMP PBUE"/>
    <property type="match status" value="1"/>
</dbReference>
<gene>
    <name evidence="8" type="ORF">XSR1_390029</name>
</gene>
<dbReference type="InterPro" id="IPR020846">
    <property type="entry name" value="MFS_dom"/>
</dbReference>
<evidence type="ECO:0000256" key="6">
    <source>
        <dbReference type="SAM" id="Phobius"/>
    </source>
</evidence>
<dbReference type="InterPro" id="IPR036259">
    <property type="entry name" value="MFS_trans_sf"/>
</dbReference>
<feature type="transmembrane region" description="Helical" evidence="6">
    <location>
        <begin position="53"/>
        <end position="80"/>
    </location>
</feature>
<dbReference type="EMBL" id="CBXF010000098">
    <property type="protein sequence ID" value="CDL83938.1"/>
    <property type="molecule type" value="Genomic_DNA"/>
</dbReference>
<proteinExistence type="predicted"/>
<reference evidence="8" key="1">
    <citation type="submission" date="2013-11" db="EMBL/GenBank/DDBJ databases">
        <title>Draft genome sequence and annotation of the entomopathogenic bacteria, Xenorhabdus cabanillasi strain JM26 and Xenorhabdus szentirmai strain DSM 16338.</title>
        <authorList>
            <person name="Gualtieri M."/>
            <person name="Ogier J.C."/>
            <person name="Pages S."/>
            <person name="Givaudan A."/>
            <person name="Gaudriault S."/>
        </authorList>
    </citation>
    <scope>NUCLEOTIDE SEQUENCE [LARGE SCALE GENOMIC DNA]</scope>
    <source>
        <strain evidence="8">DSM 16338</strain>
    </source>
</reference>
<dbReference type="GO" id="GO:0022857">
    <property type="term" value="F:transmembrane transporter activity"/>
    <property type="evidence" value="ECO:0007669"/>
    <property type="project" value="InterPro"/>
</dbReference>
<feature type="transmembrane region" description="Helical" evidence="6">
    <location>
        <begin position="188"/>
        <end position="210"/>
    </location>
</feature>
<feature type="transmembrane region" description="Helical" evidence="6">
    <location>
        <begin position="20"/>
        <end position="41"/>
    </location>
</feature>
<protein>
    <submittedName>
        <fullName evidence="8">Major facilitator superfamily MFS_1</fullName>
    </submittedName>
</protein>
<keyword evidence="4 6" id="KW-1133">Transmembrane helix</keyword>